<dbReference type="Proteomes" id="UP000219281">
    <property type="component" value="Unassembled WGS sequence"/>
</dbReference>
<organism evidence="3 4">
    <name type="scientific">Pedobacter xixiisoli</name>
    <dbReference type="NCBI Taxonomy" id="1476464"/>
    <lineage>
        <taxon>Bacteria</taxon>
        <taxon>Pseudomonadati</taxon>
        <taxon>Bacteroidota</taxon>
        <taxon>Sphingobacteriia</taxon>
        <taxon>Sphingobacteriales</taxon>
        <taxon>Sphingobacteriaceae</taxon>
        <taxon>Pedobacter</taxon>
    </lineage>
</organism>
<sequence>MNGSSNKKKISTILILAAILVMPGFLYYLLQDQGKNRYRPLPIFGPKVVSSTFHSVRGKQIPDTIYHIVDDFSLTNQVGDTVTLNSWKGKVVVLNLFYSKVNSDGSKLALKAMHQFNELYQKNDMVHLASISIDDKDNTNDLADFAKTWSAESKKWDILKGDTSDVRKLVKNSLLLDAVNQSTPNERKFIYSNKIVLLDTKHRIRGFYEASNKEALSKLDDEIKVQIAEELRNIKDGR</sequence>
<evidence type="ECO:0000256" key="1">
    <source>
        <dbReference type="ARBA" id="ARBA00010996"/>
    </source>
</evidence>
<keyword evidence="4" id="KW-1185">Reference proteome</keyword>
<comment type="similarity">
    <text evidence="1">Belongs to the SCO1/2 family.</text>
</comment>
<dbReference type="InterPro" id="IPR003782">
    <property type="entry name" value="SCO1/SenC"/>
</dbReference>
<accession>A0A286AEY6</accession>
<proteinExistence type="inferred from homology"/>
<dbReference type="RefSeq" id="WP_097133956.1">
    <property type="nucleotide sequence ID" value="NZ_SSBV01000005.1"/>
</dbReference>
<dbReference type="OrthoDB" id="9811998at2"/>
<keyword evidence="2" id="KW-1133">Transmembrane helix</keyword>
<evidence type="ECO:0000313" key="4">
    <source>
        <dbReference type="Proteomes" id="UP000219281"/>
    </source>
</evidence>
<name>A0A286AEY6_9SPHI</name>
<keyword evidence="2" id="KW-0472">Membrane</keyword>
<evidence type="ECO:0000256" key="2">
    <source>
        <dbReference type="SAM" id="Phobius"/>
    </source>
</evidence>
<keyword evidence="2" id="KW-0812">Transmembrane</keyword>
<protein>
    <submittedName>
        <fullName evidence="3">Protein SCO1/2</fullName>
    </submittedName>
</protein>
<evidence type="ECO:0000313" key="3">
    <source>
        <dbReference type="EMBL" id="SOD20451.1"/>
    </source>
</evidence>
<feature type="transmembrane region" description="Helical" evidence="2">
    <location>
        <begin position="12"/>
        <end position="30"/>
    </location>
</feature>
<dbReference type="Gene3D" id="3.40.30.10">
    <property type="entry name" value="Glutaredoxin"/>
    <property type="match status" value="1"/>
</dbReference>
<dbReference type="SUPFAM" id="SSF52833">
    <property type="entry name" value="Thioredoxin-like"/>
    <property type="match status" value="1"/>
</dbReference>
<gene>
    <name evidence="3" type="ORF">SAMN06297358_4174</name>
</gene>
<dbReference type="Pfam" id="PF02630">
    <property type="entry name" value="SCO1-SenC"/>
    <property type="match status" value="1"/>
</dbReference>
<dbReference type="InterPro" id="IPR036249">
    <property type="entry name" value="Thioredoxin-like_sf"/>
</dbReference>
<dbReference type="EMBL" id="OCMT01000005">
    <property type="protein sequence ID" value="SOD20451.1"/>
    <property type="molecule type" value="Genomic_DNA"/>
</dbReference>
<reference evidence="4" key="1">
    <citation type="submission" date="2017-09" db="EMBL/GenBank/DDBJ databases">
        <authorList>
            <person name="Varghese N."/>
            <person name="Submissions S."/>
        </authorList>
    </citation>
    <scope>NUCLEOTIDE SEQUENCE [LARGE SCALE GENOMIC DNA]</scope>
    <source>
        <strain evidence="4">CGMCC 1.12803</strain>
    </source>
</reference>
<dbReference type="AlphaFoldDB" id="A0A286AEY6"/>